<dbReference type="Proteomes" id="UP000317243">
    <property type="component" value="Unassembled WGS sequence"/>
</dbReference>
<evidence type="ECO:0000313" key="2">
    <source>
        <dbReference type="Proteomes" id="UP000317243"/>
    </source>
</evidence>
<protein>
    <submittedName>
        <fullName evidence="1">Glycosyl transferases group 1</fullName>
    </submittedName>
</protein>
<dbReference type="Gene3D" id="3.40.50.2000">
    <property type="entry name" value="Glycogen Phosphorylase B"/>
    <property type="match status" value="2"/>
</dbReference>
<dbReference type="GO" id="GO:0016740">
    <property type="term" value="F:transferase activity"/>
    <property type="evidence" value="ECO:0007669"/>
    <property type="project" value="UniProtKB-KW"/>
</dbReference>
<accession>A0A5C5X4G6</accession>
<name>A0A5C5X4G6_9PLAN</name>
<evidence type="ECO:0000313" key="1">
    <source>
        <dbReference type="EMBL" id="TWT57479.1"/>
    </source>
</evidence>
<dbReference type="PANTHER" id="PTHR12526">
    <property type="entry name" value="GLYCOSYLTRANSFERASE"/>
    <property type="match status" value="1"/>
</dbReference>
<comment type="caution">
    <text evidence="1">The sequence shown here is derived from an EMBL/GenBank/DDBJ whole genome shotgun (WGS) entry which is preliminary data.</text>
</comment>
<dbReference type="RefSeq" id="WP_146507310.1">
    <property type="nucleotide sequence ID" value="NZ_SIHI01000001.1"/>
</dbReference>
<dbReference type="CDD" id="cd03801">
    <property type="entry name" value="GT4_PimA-like"/>
    <property type="match status" value="1"/>
</dbReference>
<dbReference type="AlphaFoldDB" id="A0A5C5X4G6"/>
<gene>
    <name evidence="1" type="ORF">KOR42_08400</name>
</gene>
<dbReference type="EMBL" id="SIHI01000001">
    <property type="protein sequence ID" value="TWT57479.1"/>
    <property type="molecule type" value="Genomic_DNA"/>
</dbReference>
<organism evidence="1 2">
    <name type="scientific">Thalassoglobus neptunius</name>
    <dbReference type="NCBI Taxonomy" id="1938619"/>
    <lineage>
        <taxon>Bacteria</taxon>
        <taxon>Pseudomonadati</taxon>
        <taxon>Planctomycetota</taxon>
        <taxon>Planctomycetia</taxon>
        <taxon>Planctomycetales</taxon>
        <taxon>Planctomycetaceae</taxon>
        <taxon>Thalassoglobus</taxon>
    </lineage>
</organism>
<keyword evidence="2" id="KW-1185">Reference proteome</keyword>
<dbReference type="PANTHER" id="PTHR12526:SF626">
    <property type="entry name" value="GLL4300 PROTEIN"/>
    <property type="match status" value="1"/>
</dbReference>
<dbReference type="SUPFAM" id="SSF53756">
    <property type="entry name" value="UDP-Glycosyltransferase/glycogen phosphorylase"/>
    <property type="match status" value="1"/>
</dbReference>
<dbReference type="Pfam" id="PF13692">
    <property type="entry name" value="Glyco_trans_1_4"/>
    <property type="match status" value="1"/>
</dbReference>
<reference evidence="1 2" key="1">
    <citation type="submission" date="2019-02" db="EMBL/GenBank/DDBJ databases">
        <title>Deep-cultivation of Planctomycetes and their phenomic and genomic characterization uncovers novel biology.</title>
        <authorList>
            <person name="Wiegand S."/>
            <person name="Jogler M."/>
            <person name="Boedeker C."/>
            <person name="Pinto D."/>
            <person name="Vollmers J."/>
            <person name="Rivas-Marin E."/>
            <person name="Kohn T."/>
            <person name="Peeters S.H."/>
            <person name="Heuer A."/>
            <person name="Rast P."/>
            <person name="Oberbeckmann S."/>
            <person name="Bunk B."/>
            <person name="Jeske O."/>
            <person name="Meyerdierks A."/>
            <person name="Storesund J.E."/>
            <person name="Kallscheuer N."/>
            <person name="Luecker S."/>
            <person name="Lage O.M."/>
            <person name="Pohl T."/>
            <person name="Merkel B.J."/>
            <person name="Hornburger P."/>
            <person name="Mueller R.-W."/>
            <person name="Bruemmer F."/>
            <person name="Labrenz M."/>
            <person name="Spormann A.M."/>
            <person name="Op Den Camp H."/>
            <person name="Overmann J."/>
            <person name="Amann R."/>
            <person name="Jetten M.S.M."/>
            <person name="Mascher T."/>
            <person name="Medema M.H."/>
            <person name="Devos D.P."/>
            <person name="Kaster A.-K."/>
            <person name="Ovreas L."/>
            <person name="Rohde M."/>
            <person name="Galperin M.Y."/>
            <person name="Jogler C."/>
        </authorList>
    </citation>
    <scope>NUCLEOTIDE SEQUENCE [LARGE SCALE GENOMIC DNA]</scope>
    <source>
        <strain evidence="1 2">KOR42</strain>
    </source>
</reference>
<keyword evidence="1" id="KW-0808">Transferase</keyword>
<sequence length="424" mass="48067">MADTSRLKVCIVAINAYPAIDDQVPGTFGGIETRSWLMARALARLPDLEVSFVVRHWAPLRQNEYEGVKLHLIRDRLFQQRDSLLSRLERTSGFPGFKLRHPHLSDAFYLPLLAGMKFLRGKNDPLRPSQLLQQIDCDLFLSFGVQSHSATVISSAHSTDRPAVLFLGSDSDLDERYMPGNNYTSVYRDSGDICYHVIQEADEILCQTPRQRELLSSRFDRNGTVIPNPIDLEQWDRLAKAPIRVPLESTPYALWVGRADPVHKQPQHLIELAKLCPEVRFLMIMNPRDDVCEARIRETAASNVQIVDRVPFSEMPALYNKASMFINTSSLEGFPNTFLQAAASAIPVLSLNVEGEFLERTQAGFCANGDLNALADHVRTLWSEPQDFSQARRYVEQHHNIEQTTRLLADSLRSTYSSWTSRTL</sequence>
<dbReference type="OrthoDB" id="9775208at2"/>
<proteinExistence type="predicted"/>